<protein>
    <recommendedName>
        <fullName evidence="4">DUF2929 family protein</fullName>
    </recommendedName>
</protein>
<evidence type="ECO:0000313" key="3">
    <source>
        <dbReference type="Proteomes" id="UP000051181"/>
    </source>
</evidence>
<keyword evidence="1" id="KW-1133">Transmembrane helix</keyword>
<name>A0A0R1FA35_9LACO</name>
<feature type="transmembrane region" description="Helical" evidence="1">
    <location>
        <begin position="26"/>
        <end position="44"/>
    </location>
</feature>
<reference evidence="2 3" key="1">
    <citation type="journal article" date="2015" name="Genome Announc.">
        <title>Expanding the biotechnology potential of lactobacilli through comparative genomics of 213 strains and associated genera.</title>
        <authorList>
            <person name="Sun Z."/>
            <person name="Harris H.M."/>
            <person name="McCann A."/>
            <person name="Guo C."/>
            <person name="Argimon S."/>
            <person name="Zhang W."/>
            <person name="Yang X."/>
            <person name="Jeffery I.B."/>
            <person name="Cooney J.C."/>
            <person name="Kagawa T.F."/>
            <person name="Liu W."/>
            <person name="Song Y."/>
            <person name="Salvetti E."/>
            <person name="Wrobel A."/>
            <person name="Rasinkangas P."/>
            <person name="Parkhill J."/>
            <person name="Rea M.C."/>
            <person name="O'Sullivan O."/>
            <person name="Ritari J."/>
            <person name="Douillard F.P."/>
            <person name="Paul Ross R."/>
            <person name="Yang R."/>
            <person name="Briner A.E."/>
            <person name="Felis G.E."/>
            <person name="de Vos W.M."/>
            <person name="Barrangou R."/>
            <person name="Klaenhammer T.R."/>
            <person name="Caufield P.W."/>
            <person name="Cui Y."/>
            <person name="Zhang H."/>
            <person name="O'Toole P.W."/>
        </authorList>
    </citation>
    <scope>NUCLEOTIDE SEQUENCE [LARGE SCALE GENOMIC DNA]</scope>
    <source>
        <strain evidence="2 3">DSM 20001</strain>
    </source>
</reference>
<sequence>MNHRFHLSANYAKISKVERGGGMKEIIVVIWALVLGQLVGYIGSAVTSLAYSPVTVAIISAIFGLIVCILPHVLNTKATTSK</sequence>
<evidence type="ECO:0008006" key="4">
    <source>
        <dbReference type="Google" id="ProtNLM"/>
    </source>
</evidence>
<keyword evidence="1" id="KW-0472">Membrane</keyword>
<evidence type="ECO:0000313" key="2">
    <source>
        <dbReference type="EMBL" id="KRK16074.1"/>
    </source>
</evidence>
<comment type="caution">
    <text evidence="2">The sequence shown here is derived from an EMBL/GenBank/DDBJ whole genome shotgun (WGS) entry which is preliminary data.</text>
</comment>
<gene>
    <name evidence="2" type="ORF">FD22_GL001383</name>
</gene>
<dbReference type="InterPro" id="IPR021324">
    <property type="entry name" value="DUF2929"/>
</dbReference>
<feature type="transmembrane region" description="Helical" evidence="1">
    <location>
        <begin position="50"/>
        <end position="74"/>
    </location>
</feature>
<proteinExistence type="predicted"/>
<dbReference type="PATRIC" id="fig|913848.6.peg.1421"/>
<evidence type="ECO:0000256" key="1">
    <source>
        <dbReference type="SAM" id="Phobius"/>
    </source>
</evidence>
<accession>A0A0R1FA35</accession>
<dbReference type="AlphaFoldDB" id="A0A0R1FA35"/>
<dbReference type="Pfam" id="PF11151">
    <property type="entry name" value="DUF2929"/>
    <property type="match status" value="1"/>
</dbReference>
<keyword evidence="1" id="KW-0812">Transmembrane</keyword>
<dbReference type="Proteomes" id="UP000051181">
    <property type="component" value="Unassembled WGS sequence"/>
</dbReference>
<dbReference type="EMBL" id="AZCN01000037">
    <property type="protein sequence ID" value="KRK16074.1"/>
    <property type="molecule type" value="Genomic_DNA"/>
</dbReference>
<organism evidence="2 3">
    <name type="scientific">Loigolactobacillus coryniformis subsp. coryniformis KCTC 3167 = DSM 20001</name>
    <dbReference type="NCBI Taxonomy" id="913848"/>
    <lineage>
        <taxon>Bacteria</taxon>
        <taxon>Bacillati</taxon>
        <taxon>Bacillota</taxon>
        <taxon>Bacilli</taxon>
        <taxon>Lactobacillales</taxon>
        <taxon>Lactobacillaceae</taxon>
        <taxon>Loigolactobacillus</taxon>
    </lineage>
</organism>